<evidence type="ECO:0000313" key="1">
    <source>
        <dbReference type="EMBL" id="CAG9534087.1"/>
    </source>
</evidence>
<dbReference type="Proteomes" id="UP000746747">
    <property type="component" value="Unassembled WGS sequence"/>
</dbReference>
<sequence>MPIEDIAHSQVFIDMKTKITSYGPHDGIIVHCGIQQEPNMFWPYILNNAPNPLSIQPFDVAVPTFATIHSPSIIENNGDNRDNKRNKSVSYQMPNQYYQLTAKDGISHDNFNAFEKERLNIVEMNPMIDKIRSSDMALTSDGNYKLDPNSTTSQMSNGGVSSMRKLPTTIAQKVNYHRDVGKAAKNDALNYNMRPESMLNPWRNEQPTSTARLDSNFIPMKESFKKTARSYEQCSDHHSNEVAKYDYNQIEEEFANDLYLRKIPSMTINTEVIDENTSGQRTSNSRFLGHLVGSFAHPSNYQQQQYRNIRNICEVKSNHRKVPEQLFHLYETRDAFGNLLEQFKVKIEMSEEIQPGLLSLNAPKKCLSTDYDENNRNFAENFGLSLIPEKFTAKSRLKDDKHTKSLPQYFQHYSQPSTDIFNDTNILRHVCYSPYVRSALPTSLIPISLKKVQDSVTGTKSSGIDISANRIRNDFPEKTISEHSNVSMKICPTMNFQQLKVADEKRPYRQELVEKKEENLGNTLEELRNCDTNTYSIRSAGTIPIKSILHISPGKSNLRKKVRFPMEWPRALDHRLLIDDLYSI</sequence>
<name>A0A8J2Q353_9BILA</name>
<accession>A0A8J2Q353</accession>
<protein>
    <submittedName>
        <fullName evidence="1">Uncharacterized protein</fullName>
    </submittedName>
</protein>
<reference evidence="1" key="1">
    <citation type="submission" date="2021-09" db="EMBL/GenBank/DDBJ databases">
        <authorList>
            <consortium name="Pathogen Informatics"/>
        </authorList>
    </citation>
    <scope>NUCLEOTIDE SEQUENCE</scope>
</reference>
<comment type="caution">
    <text evidence="1">The sequence shown here is derived from an EMBL/GenBank/DDBJ whole genome shotgun (WGS) entry which is preliminary data.</text>
</comment>
<gene>
    <name evidence="1" type="ORF">CJOHNSTONI_LOCUS4260</name>
</gene>
<dbReference type="EMBL" id="CAKAEH010001287">
    <property type="protein sequence ID" value="CAG9534087.1"/>
    <property type="molecule type" value="Genomic_DNA"/>
</dbReference>
<dbReference type="AlphaFoldDB" id="A0A8J2Q353"/>
<proteinExistence type="predicted"/>
<dbReference type="OrthoDB" id="5835245at2759"/>
<keyword evidence="2" id="KW-1185">Reference proteome</keyword>
<organism evidence="1 2">
    <name type="scientific">Cercopithifilaria johnstoni</name>
    <dbReference type="NCBI Taxonomy" id="2874296"/>
    <lineage>
        <taxon>Eukaryota</taxon>
        <taxon>Metazoa</taxon>
        <taxon>Ecdysozoa</taxon>
        <taxon>Nematoda</taxon>
        <taxon>Chromadorea</taxon>
        <taxon>Rhabditida</taxon>
        <taxon>Spirurina</taxon>
        <taxon>Spiruromorpha</taxon>
        <taxon>Filarioidea</taxon>
        <taxon>Onchocercidae</taxon>
        <taxon>Cercopithifilaria</taxon>
    </lineage>
</organism>
<evidence type="ECO:0000313" key="2">
    <source>
        <dbReference type="Proteomes" id="UP000746747"/>
    </source>
</evidence>